<sequence>MRMLYSYFQSFWNWEEGGNSMVKWQTKNDSSFKNVYTNISIILNKNLNILKIIITLNSRVCYIYISCCSWKYFTLLNVPCCICFSIWYLRLRPDTHIPYRGQNEIPGPRRTNIIV</sequence>
<organism evidence="1">
    <name type="scientific">Anguilla anguilla</name>
    <name type="common">European freshwater eel</name>
    <name type="synonym">Muraena anguilla</name>
    <dbReference type="NCBI Taxonomy" id="7936"/>
    <lineage>
        <taxon>Eukaryota</taxon>
        <taxon>Metazoa</taxon>
        <taxon>Chordata</taxon>
        <taxon>Craniata</taxon>
        <taxon>Vertebrata</taxon>
        <taxon>Euteleostomi</taxon>
        <taxon>Actinopterygii</taxon>
        <taxon>Neopterygii</taxon>
        <taxon>Teleostei</taxon>
        <taxon>Anguilliformes</taxon>
        <taxon>Anguillidae</taxon>
        <taxon>Anguilla</taxon>
    </lineage>
</organism>
<reference evidence="1" key="1">
    <citation type="submission" date="2014-11" db="EMBL/GenBank/DDBJ databases">
        <authorList>
            <person name="Amaro Gonzalez C."/>
        </authorList>
    </citation>
    <scope>NUCLEOTIDE SEQUENCE</scope>
</reference>
<protein>
    <submittedName>
        <fullName evidence="1">Uncharacterized protein</fullName>
    </submittedName>
</protein>
<proteinExistence type="predicted"/>
<dbReference type="EMBL" id="GBXM01091557">
    <property type="protein sequence ID" value="JAH17020.1"/>
    <property type="molecule type" value="Transcribed_RNA"/>
</dbReference>
<dbReference type="AlphaFoldDB" id="A0A0E9QKZ4"/>
<name>A0A0E9QKZ4_ANGAN</name>
<reference evidence="1" key="2">
    <citation type="journal article" date="2015" name="Fish Shellfish Immunol.">
        <title>Early steps in the European eel (Anguilla anguilla)-Vibrio vulnificus interaction in the gills: Role of the RtxA13 toxin.</title>
        <authorList>
            <person name="Callol A."/>
            <person name="Pajuelo D."/>
            <person name="Ebbesson L."/>
            <person name="Teles M."/>
            <person name="MacKenzie S."/>
            <person name="Amaro C."/>
        </authorList>
    </citation>
    <scope>NUCLEOTIDE SEQUENCE</scope>
</reference>
<evidence type="ECO:0000313" key="1">
    <source>
        <dbReference type="EMBL" id="JAH17020.1"/>
    </source>
</evidence>
<accession>A0A0E9QKZ4</accession>